<evidence type="ECO:0000313" key="2">
    <source>
        <dbReference type="Proteomes" id="UP001350005"/>
    </source>
</evidence>
<keyword evidence="2" id="KW-1185">Reference proteome</keyword>
<sequence length="235" mass="26471">MEDITNSFGTYFDPICALVFYQGNSGHNESYVEYFDMENGVPINPHPLSVMEGQRLSTALQVNEENLNLLKSDGIVQSNLLSFDATSSTIVWFTKAGFRELFFDKNLGIKSGKAHIPPLVWIADRQTLHLYALSTNRKPTLNTPLYYAPFFNVYENGSVCMGTVDIATTETGSVNELMTLWENYFFNSYFSHLMADHNPVNGNCVILWENLVGTGKTFPNDKLVKTAKKLKNILL</sequence>
<dbReference type="Pfam" id="PF14460">
    <property type="entry name" value="Prok-E2_D"/>
    <property type="match status" value="1"/>
</dbReference>
<dbReference type="Proteomes" id="UP001350005">
    <property type="component" value="Unassembled WGS sequence"/>
</dbReference>
<accession>A0ABU7QU79</accession>
<name>A0ABU7QU79_9FLAO</name>
<gene>
    <name evidence="1" type="ORF">V2E39_01265</name>
</gene>
<evidence type="ECO:0000313" key="1">
    <source>
        <dbReference type="EMBL" id="MEE6126008.1"/>
    </source>
</evidence>
<comment type="caution">
    <text evidence="1">The sequence shown here is derived from an EMBL/GenBank/DDBJ whole genome shotgun (WGS) entry which is preliminary data.</text>
</comment>
<dbReference type="InterPro" id="IPR032787">
    <property type="entry name" value="Prok-E2_D"/>
</dbReference>
<dbReference type="EMBL" id="JAZGJU010000002">
    <property type="protein sequence ID" value="MEE6126008.1"/>
    <property type="molecule type" value="Genomic_DNA"/>
</dbReference>
<organism evidence="1 2">
    <name type="scientific">Chryseobacterium arthrosphaerae</name>
    <dbReference type="NCBI Taxonomy" id="651561"/>
    <lineage>
        <taxon>Bacteria</taxon>
        <taxon>Pseudomonadati</taxon>
        <taxon>Bacteroidota</taxon>
        <taxon>Flavobacteriia</taxon>
        <taxon>Flavobacteriales</taxon>
        <taxon>Weeksellaceae</taxon>
        <taxon>Chryseobacterium group</taxon>
        <taxon>Chryseobacterium</taxon>
    </lineage>
</organism>
<proteinExistence type="predicted"/>
<reference evidence="1 2" key="1">
    <citation type="submission" date="2024-01" db="EMBL/GenBank/DDBJ databases">
        <title>Whole genome of Chryseobacterium arthrosphaerae NNCa 2741.</title>
        <authorList>
            <person name="Boriskina E.V."/>
            <person name="Gordinskaya N.A."/>
            <person name="Kropotov V.S."/>
            <person name="Alekseeva A.E."/>
            <person name="Makhova M.A."/>
            <person name="Kryazhev D.V."/>
            <person name="Shkurkina I.S."/>
        </authorList>
    </citation>
    <scope>NUCLEOTIDE SEQUENCE [LARGE SCALE GENOMIC DNA]</scope>
    <source>
        <strain evidence="1 2">NNCa 2741</strain>
    </source>
</reference>
<protein>
    <submittedName>
        <fullName evidence="1">PRTRC system protein B</fullName>
    </submittedName>
</protein>
<dbReference type="RefSeq" id="WP_330937234.1">
    <property type="nucleotide sequence ID" value="NZ_JAZGJU010000002.1"/>
</dbReference>